<feature type="compositionally biased region" description="Low complexity" evidence="1">
    <location>
        <begin position="201"/>
        <end position="212"/>
    </location>
</feature>
<feature type="compositionally biased region" description="Polar residues" evidence="1">
    <location>
        <begin position="577"/>
        <end position="592"/>
    </location>
</feature>
<gene>
    <name evidence="3" type="ORF">UTRI_00878</name>
</gene>
<feature type="compositionally biased region" description="Polar residues" evidence="1">
    <location>
        <begin position="455"/>
        <end position="470"/>
    </location>
</feature>
<feature type="region of interest" description="Disordered" evidence="1">
    <location>
        <begin position="813"/>
        <end position="924"/>
    </location>
</feature>
<dbReference type="PROSITE" id="PS50003">
    <property type="entry name" value="PH_DOMAIN"/>
    <property type="match status" value="1"/>
</dbReference>
<feature type="domain" description="PH" evidence="2">
    <location>
        <begin position="10"/>
        <end position="265"/>
    </location>
</feature>
<dbReference type="EMBL" id="OOIN01000002">
    <property type="protein sequence ID" value="SPO21401.1"/>
    <property type="molecule type" value="Genomic_DNA"/>
</dbReference>
<feature type="compositionally biased region" description="Polar residues" evidence="1">
    <location>
        <begin position="425"/>
        <end position="443"/>
    </location>
</feature>
<feature type="region of interest" description="Disordered" evidence="1">
    <location>
        <begin position="286"/>
        <end position="309"/>
    </location>
</feature>
<dbReference type="InterPro" id="IPR001849">
    <property type="entry name" value="PH_domain"/>
</dbReference>
<dbReference type="AlphaFoldDB" id="A0A5C3DW09"/>
<dbReference type="OrthoDB" id="2555981at2759"/>
<feature type="compositionally biased region" description="Low complexity" evidence="1">
    <location>
        <begin position="413"/>
        <end position="424"/>
    </location>
</feature>
<feature type="region of interest" description="Disordered" evidence="1">
    <location>
        <begin position="401"/>
        <end position="495"/>
    </location>
</feature>
<reference evidence="3 4" key="1">
    <citation type="submission" date="2018-03" db="EMBL/GenBank/DDBJ databases">
        <authorList>
            <person name="Guldener U."/>
        </authorList>
    </citation>
    <scope>NUCLEOTIDE SEQUENCE [LARGE SCALE GENOMIC DNA]</scope>
    <source>
        <strain evidence="3 4">NBRC100155</strain>
    </source>
</reference>
<feature type="compositionally biased region" description="Polar residues" evidence="1">
    <location>
        <begin position="219"/>
        <end position="230"/>
    </location>
</feature>
<feature type="compositionally biased region" description="Low complexity" evidence="1">
    <location>
        <begin position="444"/>
        <end position="454"/>
    </location>
</feature>
<feature type="region of interest" description="Disordered" evidence="1">
    <location>
        <begin position="719"/>
        <end position="738"/>
    </location>
</feature>
<feature type="compositionally biased region" description="Low complexity" evidence="1">
    <location>
        <begin position="910"/>
        <end position="924"/>
    </location>
</feature>
<feature type="region of interest" description="Disordered" evidence="1">
    <location>
        <begin position="572"/>
        <end position="600"/>
    </location>
</feature>
<evidence type="ECO:0000259" key="2">
    <source>
        <dbReference type="PROSITE" id="PS50003"/>
    </source>
</evidence>
<proteinExistence type="predicted"/>
<feature type="compositionally biased region" description="Gly residues" evidence="1">
    <location>
        <begin position="1006"/>
        <end position="1018"/>
    </location>
</feature>
<feature type="region of interest" description="Disordered" evidence="1">
    <location>
        <begin position="655"/>
        <end position="676"/>
    </location>
</feature>
<feature type="compositionally biased region" description="Basic and acidic residues" evidence="1">
    <location>
        <begin position="850"/>
        <end position="862"/>
    </location>
</feature>
<accession>A0A5C3DW09</accession>
<feature type="compositionally biased region" description="Polar residues" evidence="1">
    <location>
        <begin position="479"/>
        <end position="491"/>
    </location>
</feature>
<feature type="region of interest" description="Disordered" evidence="1">
    <location>
        <begin position="192"/>
        <end position="230"/>
    </location>
</feature>
<sequence length="1018" mass="109681">MLPSPFDSRLPRYEGHLLLNQAILSDIPQTSAGTAWSERWCSLEEGMLLVYNGRTTAMISPDDTCAVIDVRSFACVQSSTTVNESPHELVLCINLPEPTRSSRLFRPKSAMSLNRLQIESAPRDTTESDPRPSLASLGRISFQSQSAANTSSTSSPKIDGDGRPASRNKPWSKFASGSRKLYTKVSSTSSLRTNESLPFQSASTTSSIPSFSESRESTDIASSGAPSPRTPFSSTFGAIAERVPIRAPTAEAYNSWLEALTLTIKVHNELATPSSPMMRQQKRVSSRPSLANLPGFRTPTSLQTSPVFPSIEPGAVSSMEEVTPKASRKRQISSTSFSSALYASQGLQQKLGSRSNRPSTAASTSIQIAEHITINKPPKRPSTADASLTFTSQTFAAVIKKGLRPERKHKRSISAASSSLSFSATGPTLPTPRRNSISTAQILSSDASEPLSSSRQSQPKTSGVANQLNDKSAEAGEMTKTTSSGPLPSSTRHCRSGSVLRFGSARIMAWRDTFTASDSSKTVTPVGLGLGVDTETGDASQAECNDTWSQSKPAKSFSRLKSFRLLPKTKIDDQQDETTFNSRQDDSFSFASPSEPRYSEDVLASHTTTLPRSAALPKAKGMSRTVSLFNLTKNTFSSFRGKSASRQGVKQTFTAQQEEGEEMNVDDLSHDSPSRVQSPGCDFSYELVGTPCEAICSASPVIPSGLFAFEQPHFAAAVDDQDSLQTSQGPHPTRQDNSALAMIKTSSTDTSTPSLPIERILPPETIISTFDQLRAADPTGLSCDWLSQIESSHHHPTRGSLDWAARNKSLRPSASQQFDLRGGSMDLSSSTKPRRLRGSISAWDLQPEGGSKKLADREEDFGSRISRPASIRSTTASRRISEDVPQDTDLGARLRSLPAPPRASKRRARISTSSYSRPTSPLSPSLLPAVDIARNVLSDLTNNNNISAAAECGKSSEADLPNLDKLMLDEKPTRIKGQLQITPPHGSRRLGRRRLSSAMTNSVGRGSPGKGGCSKGMF</sequence>
<evidence type="ECO:0000313" key="3">
    <source>
        <dbReference type="EMBL" id="SPO21401.1"/>
    </source>
</evidence>
<feature type="region of interest" description="Disordered" evidence="1">
    <location>
        <begin position="998"/>
        <end position="1018"/>
    </location>
</feature>
<keyword evidence="4" id="KW-1185">Reference proteome</keyword>
<feature type="compositionally biased region" description="Low complexity" evidence="1">
    <location>
        <begin position="866"/>
        <end position="878"/>
    </location>
</feature>
<feature type="compositionally biased region" description="Polar residues" evidence="1">
    <location>
        <begin position="723"/>
        <end position="738"/>
    </location>
</feature>
<feature type="compositionally biased region" description="Low complexity" evidence="1">
    <location>
        <begin position="141"/>
        <end position="155"/>
    </location>
</feature>
<feature type="compositionally biased region" description="Basic and acidic residues" evidence="1">
    <location>
        <begin position="121"/>
        <end position="130"/>
    </location>
</feature>
<name>A0A5C3DW09_9BASI</name>
<dbReference type="SMART" id="SM00233">
    <property type="entry name" value="PH"/>
    <property type="match status" value="1"/>
</dbReference>
<feature type="compositionally biased region" description="Polar residues" evidence="1">
    <location>
        <begin position="298"/>
        <end position="307"/>
    </location>
</feature>
<protein>
    <recommendedName>
        <fullName evidence="2">PH domain-containing protein</fullName>
    </recommendedName>
</protein>
<organism evidence="3 4">
    <name type="scientific">Ustilago trichophora</name>
    <dbReference type="NCBI Taxonomy" id="86804"/>
    <lineage>
        <taxon>Eukaryota</taxon>
        <taxon>Fungi</taxon>
        <taxon>Dikarya</taxon>
        <taxon>Basidiomycota</taxon>
        <taxon>Ustilaginomycotina</taxon>
        <taxon>Ustilaginomycetes</taxon>
        <taxon>Ustilaginales</taxon>
        <taxon>Ustilaginaceae</taxon>
        <taxon>Ustilago</taxon>
    </lineage>
</organism>
<dbReference type="Proteomes" id="UP000324022">
    <property type="component" value="Unassembled WGS sequence"/>
</dbReference>
<feature type="region of interest" description="Disordered" evidence="1">
    <location>
        <begin position="117"/>
        <end position="173"/>
    </location>
</feature>
<evidence type="ECO:0000313" key="4">
    <source>
        <dbReference type="Proteomes" id="UP000324022"/>
    </source>
</evidence>
<evidence type="ECO:0000256" key="1">
    <source>
        <dbReference type="SAM" id="MobiDB-lite"/>
    </source>
</evidence>